<dbReference type="OrthoDB" id="3269932at2759"/>
<feature type="domain" description="Nephrocystin 3-like N-terminal" evidence="3">
    <location>
        <begin position="121"/>
        <end position="281"/>
    </location>
</feature>
<comment type="caution">
    <text evidence="4">The sequence shown here is derived from an EMBL/GenBank/DDBJ whole genome shotgun (WGS) entry which is preliminary data.</text>
</comment>
<dbReference type="InterPro" id="IPR027417">
    <property type="entry name" value="P-loop_NTPase"/>
</dbReference>
<evidence type="ECO:0000313" key="4">
    <source>
        <dbReference type="EMBL" id="RXW13843.1"/>
    </source>
</evidence>
<keyword evidence="5" id="KW-1185">Reference proteome</keyword>
<keyword evidence="1" id="KW-0677">Repeat</keyword>
<dbReference type="Pfam" id="PF24883">
    <property type="entry name" value="NPHP3_N"/>
    <property type="match status" value="1"/>
</dbReference>
<reference evidence="4 5" key="1">
    <citation type="submission" date="2019-01" db="EMBL/GenBank/DDBJ databases">
        <title>Draft genome sequence of Psathyrella aberdarensis IHI B618.</title>
        <authorList>
            <person name="Buettner E."/>
            <person name="Kellner H."/>
        </authorList>
    </citation>
    <scope>NUCLEOTIDE SEQUENCE [LARGE SCALE GENOMIC DNA]</scope>
    <source>
        <strain evidence="4 5">IHI B618</strain>
    </source>
</reference>
<organism evidence="4 5">
    <name type="scientific">Candolleomyces aberdarensis</name>
    <dbReference type="NCBI Taxonomy" id="2316362"/>
    <lineage>
        <taxon>Eukaryota</taxon>
        <taxon>Fungi</taxon>
        <taxon>Dikarya</taxon>
        <taxon>Basidiomycota</taxon>
        <taxon>Agaricomycotina</taxon>
        <taxon>Agaricomycetes</taxon>
        <taxon>Agaricomycetidae</taxon>
        <taxon>Agaricales</taxon>
        <taxon>Agaricineae</taxon>
        <taxon>Psathyrellaceae</taxon>
        <taxon>Candolleomyces</taxon>
    </lineage>
</organism>
<feature type="compositionally biased region" description="Polar residues" evidence="2">
    <location>
        <begin position="1"/>
        <end position="12"/>
    </location>
</feature>
<evidence type="ECO:0000256" key="1">
    <source>
        <dbReference type="ARBA" id="ARBA00022737"/>
    </source>
</evidence>
<evidence type="ECO:0000259" key="3">
    <source>
        <dbReference type="Pfam" id="PF24883"/>
    </source>
</evidence>
<dbReference type="AlphaFoldDB" id="A0A4Q2D3J2"/>
<evidence type="ECO:0000256" key="2">
    <source>
        <dbReference type="SAM" id="MobiDB-lite"/>
    </source>
</evidence>
<dbReference type="SUPFAM" id="SSF52540">
    <property type="entry name" value="P-loop containing nucleoside triphosphate hydrolases"/>
    <property type="match status" value="1"/>
</dbReference>
<dbReference type="EMBL" id="SDEE01000818">
    <property type="protein sequence ID" value="RXW13843.1"/>
    <property type="molecule type" value="Genomic_DNA"/>
</dbReference>
<accession>A0A4Q2D3J2</accession>
<gene>
    <name evidence="4" type="ORF">EST38_g12011</name>
</gene>
<dbReference type="STRING" id="2316362.A0A4Q2D3J2"/>
<dbReference type="Proteomes" id="UP000290288">
    <property type="component" value="Unassembled WGS sequence"/>
</dbReference>
<dbReference type="PANTHER" id="PTHR10039:SF14">
    <property type="entry name" value="NACHT DOMAIN-CONTAINING PROTEIN"/>
    <property type="match status" value="1"/>
</dbReference>
<dbReference type="InterPro" id="IPR056884">
    <property type="entry name" value="NPHP3-like_N"/>
</dbReference>
<protein>
    <recommendedName>
        <fullName evidence="3">Nephrocystin 3-like N-terminal domain-containing protein</fullName>
    </recommendedName>
</protein>
<dbReference type="PANTHER" id="PTHR10039">
    <property type="entry name" value="AMELOGENIN"/>
    <property type="match status" value="1"/>
</dbReference>
<sequence length="1071" mass="118846">MSDNNAHSQENFSAPARDSPPTGVNIYYNNCTVNNVGHVGNAHFGNNHGTINGGSDAPQPAAPSRYASNMELDTLLAPIPDASYTRNRKTSPPDSDCFPGTREGVLKGITDWADSPVVFNAGAPHVYWTHGYVGCGKSSISQAVSQKYGQKGRLLASFFFYRNSGDRSRMARFAETLAGQMVTAVPATGSFVKAAVKAEPALLTRGVSLATQLERLVYRPFSAAVKRGLIFKTLLQGPFLVVIDGLDECEDKEEVKEFIQHLLDYFKRHPSTPLRFFITSRVERHIKEFLKADGVQLDDLVAHGSDDDILTFLETSFSHRAKEDDVIAAYVQRHGQWPTRNDMKTLVRHISGSFIFASALFKYIVGPSDDGLIPMTRLPLTLDMNPGLDGLYSYTLAKSQRLPHFSDVISTIALVFEPLPIAGIAELLGIETFEVLHILVNLQAIIHIPGTDSLPVTFCHTSLRDFLTTESRSKCFFAPPSHHLYLSYRCSTFHDKRKPGNAASLYSIDSCKEHLDQFIRLPSSLQGPFSRFPQSADALYAHILTKSQNLPYFFDILSTFALLCEPLPIQGIAELLGLEASKVSQVMDTLQTIINIPAIKGPATLCHTSLRDFLTTESRSGCFFASPSYHLRLYHCCLVLRDERRSETAATVYSASNHMKHFNCLPSSEQESLTVPPCPQTLDAFYIHILAKARHLPHFYDIIPTIGLLTKPLPIAGIAKLLAIGPTEVVQVLVNLQAIIHSPGTDGLPVTMCHASLHDFLTTESRSGHFFIPPYHLKLSYRCFSLHLEHLLNNTPSSPVTQYGKDRGRYHWNQFLNTISEQNILTELMQLPNLPYQILSFHLFSFTQLFFQLFVGVPNPRPQQFLPALTQCIESMALASECDPAPDRWLQSSLPGAPPRPDIDVFTSRHWLLHDWTPMGAFQLLDWIARGIQARVDLAEPGVTCDLNLCFICEPCDFGESGYGFAEVVLLVRAGAPVRFAFRDSKKDFPDSPDSSSSVELFAYRRGRLIVRRDTSPAGGMVEEEEEEVELELEPDACLEQGGGRLNVEGCGFNQEEINADSDEKGSASTS</sequence>
<feature type="region of interest" description="Disordered" evidence="2">
    <location>
        <begin position="1"/>
        <end position="21"/>
    </location>
</feature>
<proteinExistence type="predicted"/>
<evidence type="ECO:0000313" key="5">
    <source>
        <dbReference type="Proteomes" id="UP000290288"/>
    </source>
</evidence>
<name>A0A4Q2D3J2_9AGAR</name>
<dbReference type="Gene3D" id="3.40.50.300">
    <property type="entry name" value="P-loop containing nucleotide triphosphate hydrolases"/>
    <property type="match status" value="1"/>
</dbReference>